<protein>
    <submittedName>
        <fullName evidence="2">PDZ domain (Also known as DHR or GLGF)/PDZ domain containing protein</fullName>
    </submittedName>
</protein>
<dbReference type="Gene3D" id="2.30.42.10">
    <property type="match status" value="1"/>
</dbReference>
<proteinExistence type="predicted"/>
<dbReference type="Pfam" id="PF17820">
    <property type="entry name" value="PDZ_6"/>
    <property type="match status" value="1"/>
</dbReference>
<name>A0AAW0ERT4_9TRYP</name>
<comment type="caution">
    <text evidence="2">The sequence shown here is derived from an EMBL/GenBank/DDBJ whole genome shotgun (WGS) entry which is preliminary data.</text>
</comment>
<reference evidence="2 3" key="1">
    <citation type="journal article" date="2021" name="MBio">
        <title>A New Model Trypanosomatid, Novymonas esmeraldas: Genomic Perception of Its 'Candidatus Pandoraea novymonadis' Endosymbiont.</title>
        <authorList>
            <person name="Zakharova A."/>
            <person name="Saura A."/>
            <person name="Butenko A."/>
            <person name="Podesvova L."/>
            <person name="Warmusova S."/>
            <person name="Kostygov A.Y."/>
            <person name="Nenarokova A."/>
            <person name="Lukes J."/>
            <person name="Opperdoes F.R."/>
            <person name="Yurchenko V."/>
        </authorList>
    </citation>
    <scope>NUCLEOTIDE SEQUENCE [LARGE SCALE GENOMIC DNA]</scope>
    <source>
        <strain evidence="2 3">E262AT.01</strain>
    </source>
</reference>
<sequence>MGDIVACEAAAAAATRSSTLAVSVWTETQPLRRVGLVALLVWGLWSTVQYISATYPAGGDASAPPRPFIGFSLADNIVDGALIVDGVVAGSPADQSGIDIDHELVAINGSPANTIAAVRELIATHCRPGEATRMTLRRYGGGGSSNEDGGDEACEVYEVLLSVMTADTACRGMSSFFDTTVHHVRQSSRPKTTWSTRAPEQ</sequence>
<dbReference type="SUPFAM" id="SSF50156">
    <property type="entry name" value="PDZ domain-like"/>
    <property type="match status" value="1"/>
</dbReference>
<keyword evidence="3" id="KW-1185">Reference proteome</keyword>
<dbReference type="AlphaFoldDB" id="A0AAW0ERT4"/>
<feature type="domain" description="PDZ" evidence="1">
    <location>
        <begin position="67"/>
        <end position="140"/>
    </location>
</feature>
<dbReference type="Proteomes" id="UP001430356">
    <property type="component" value="Unassembled WGS sequence"/>
</dbReference>
<dbReference type="SMART" id="SM00228">
    <property type="entry name" value="PDZ"/>
    <property type="match status" value="1"/>
</dbReference>
<evidence type="ECO:0000313" key="2">
    <source>
        <dbReference type="EMBL" id="KAK7196419.1"/>
    </source>
</evidence>
<organism evidence="2 3">
    <name type="scientific">Novymonas esmeraldas</name>
    <dbReference type="NCBI Taxonomy" id="1808958"/>
    <lineage>
        <taxon>Eukaryota</taxon>
        <taxon>Discoba</taxon>
        <taxon>Euglenozoa</taxon>
        <taxon>Kinetoplastea</taxon>
        <taxon>Metakinetoplastina</taxon>
        <taxon>Trypanosomatida</taxon>
        <taxon>Trypanosomatidae</taxon>
        <taxon>Novymonas</taxon>
    </lineage>
</organism>
<dbReference type="InterPro" id="IPR001478">
    <property type="entry name" value="PDZ"/>
</dbReference>
<evidence type="ECO:0000259" key="1">
    <source>
        <dbReference type="SMART" id="SM00228"/>
    </source>
</evidence>
<dbReference type="InterPro" id="IPR036034">
    <property type="entry name" value="PDZ_sf"/>
</dbReference>
<accession>A0AAW0ERT4</accession>
<gene>
    <name evidence="2" type="ORF">NESM_000579100</name>
</gene>
<dbReference type="InterPro" id="IPR041489">
    <property type="entry name" value="PDZ_6"/>
</dbReference>
<evidence type="ECO:0000313" key="3">
    <source>
        <dbReference type="Proteomes" id="UP001430356"/>
    </source>
</evidence>
<dbReference type="EMBL" id="JAECZO010000075">
    <property type="protein sequence ID" value="KAK7196419.1"/>
    <property type="molecule type" value="Genomic_DNA"/>
</dbReference>